<dbReference type="InterPro" id="IPR023408">
    <property type="entry name" value="MscS_beta-dom_sf"/>
</dbReference>
<dbReference type="Proteomes" id="UP000031802">
    <property type="component" value="Unassembled WGS sequence"/>
</dbReference>
<feature type="transmembrane region" description="Helical" evidence="6">
    <location>
        <begin position="97"/>
        <end position="118"/>
    </location>
</feature>
<dbReference type="InterPro" id="IPR011014">
    <property type="entry name" value="MscS_channel_TM-2"/>
</dbReference>
<evidence type="ECO:0000256" key="3">
    <source>
        <dbReference type="ARBA" id="ARBA00022692"/>
    </source>
</evidence>
<proteinExistence type="inferred from homology"/>
<evidence type="ECO:0000256" key="1">
    <source>
        <dbReference type="ARBA" id="ARBA00004141"/>
    </source>
</evidence>
<evidence type="ECO:0000259" key="7">
    <source>
        <dbReference type="Pfam" id="PF00924"/>
    </source>
</evidence>
<keyword evidence="3 6" id="KW-0812">Transmembrane</keyword>
<dbReference type="STRING" id="1229276.DI53_0020"/>
<dbReference type="AlphaFoldDB" id="A0A0B8T3P1"/>
<keyword evidence="9" id="KW-1185">Reference proteome</keyword>
<accession>A0A0B8T3P1</accession>
<name>A0A0B8T3P1_9SPHI</name>
<evidence type="ECO:0000256" key="6">
    <source>
        <dbReference type="SAM" id="Phobius"/>
    </source>
</evidence>
<dbReference type="Gene3D" id="2.30.30.60">
    <property type="match status" value="1"/>
</dbReference>
<keyword evidence="5 6" id="KW-0472">Membrane</keyword>
<comment type="caution">
    <text evidence="8">The sequence shown here is derived from an EMBL/GenBank/DDBJ whole genome shotgun (WGS) entry which is preliminary data.</text>
</comment>
<protein>
    <submittedName>
        <fullName evidence="8">Small-conductance mechanosensitive channel</fullName>
    </submittedName>
</protein>
<feature type="domain" description="Mechanosensitive ion channel MscS" evidence="7">
    <location>
        <begin position="189"/>
        <end position="255"/>
    </location>
</feature>
<dbReference type="GO" id="GO:0016020">
    <property type="term" value="C:membrane"/>
    <property type="evidence" value="ECO:0007669"/>
    <property type="project" value="UniProtKB-SubCell"/>
</dbReference>
<feature type="transmembrane region" description="Helical" evidence="6">
    <location>
        <begin position="139"/>
        <end position="161"/>
    </location>
</feature>
<dbReference type="PANTHER" id="PTHR30566:SF25">
    <property type="entry name" value="INNER MEMBRANE PROTEIN"/>
    <property type="match status" value="1"/>
</dbReference>
<dbReference type="GO" id="GO:0008381">
    <property type="term" value="F:mechanosensitive monoatomic ion channel activity"/>
    <property type="evidence" value="ECO:0007669"/>
    <property type="project" value="UniProtKB-ARBA"/>
</dbReference>
<sequence length="367" mass="42080">MTQYISLLSAKMPSWTWNLLVILFALLLGILIKAILVPLVRKQSSSHTMYSVMRSVIRHFSKIFSFFIPLLVFNALLPFTRFNSATHPVVSKITEMLFVGCFAILIIRVIRVFEDYLYHRFDISKENNLRERKIRTQIVFIRKLLVSIIILVALAIILLSFDSMRKIGAGLLTGVGIGGIIIGFAAQKSLGNLLAGFQIAFTQPIRMDDVLVVEGEWGRVEEINLTYVVVAIWDKRRLVLPINYFIEKPFQNWTRTTAEILGTVFLYTDFAVPIDKLREKLTSLLQANSLWDGQVNVLHVTDLREQTMEIRCLMSCRNSGQAFELRAHVREEMIKYISANYPESLSRTRVSLSNYESDKIIADDRSH</sequence>
<dbReference type="PANTHER" id="PTHR30566">
    <property type="entry name" value="YNAI-RELATED MECHANOSENSITIVE ION CHANNEL"/>
    <property type="match status" value="1"/>
</dbReference>
<dbReference type="Pfam" id="PF00924">
    <property type="entry name" value="MS_channel_2nd"/>
    <property type="match status" value="1"/>
</dbReference>
<evidence type="ECO:0000256" key="4">
    <source>
        <dbReference type="ARBA" id="ARBA00022989"/>
    </source>
</evidence>
<comment type="subcellular location">
    <subcellularLocation>
        <location evidence="1">Membrane</location>
        <topology evidence="1">Multi-pass membrane protein</topology>
    </subcellularLocation>
</comment>
<feature type="transmembrane region" description="Helical" evidence="6">
    <location>
        <begin position="15"/>
        <end position="40"/>
    </location>
</feature>
<dbReference type="OrthoDB" id="9792218at2"/>
<reference evidence="9" key="1">
    <citation type="submission" date="2014-04" db="EMBL/GenBank/DDBJ databases">
        <title>Whole-Genome optical mapping and complete genome sequence of Sphingobacterium deserti sp. nov., a new spaces isolated from desert in the west of China.</title>
        <authorList>
            <person name="Teng C."/>
            <person name="Zhou Z."/>
            <person name="Li X."/>
            <person name="Chen M."/>
            <person name="Lin M."/>
            <person name="Wang L."/>
            <person name="Su S."/>
            <person name="Zhang C."/>
            <person name="Zhang W."/>
        </authorList>
    </citation>
    <scope>NUCLEOTIDE SEQUENCE [LARGE SCALE GENOMIC DNA]</scope>
    <source>
        <strain evidence="9">ACCC05744</strain>
    </source>
</reference>
<evidence type="ECO:0000256" key="5">
    <source>
        <dbReference type="ARBA" id="ARBA00023136"/>
    </source>
</evidence>
<feature type="transmembrane region" description="Helical" evidence="6">
    <location>
        <begin position="167"/>
        <end position="186"/>
    </location>
</feature>
<dbReference type="PATRIC" id="fig|1229276.3.peg.20"/>
<evidence type="ECO:0000313" key="8">
    <source>
        <dbReference type="EMBL" id="KGE16187.1"/>
    </source>
</evidence>
<evidence type="ECO:0000256" key="2">
    <source>
        <dbReference type="ARBA" id="ARBA00008017"/>
    </source>
</evidence>
<reference evidence="8 9" key="2">
    <citation type="journal article" date="2015" name="PLoS ONE">
        <title>Whole-Genome Optical Mapping and Finished Genome Sequence of Sphingobacterium deserti sp. nov., a New Species Isolated from the Western Desert of China.</title>
        <authorList>
            <person name="Teng C."/>
            <person name="Zhou Z."/>
            <person name="Molnar I."/>
            <person name="Li X."/>
            <person name="Tang R."/>
            <person name="Chen M."/>
            <person name="Wang L."/>
            <person name="Su S."/>
            <person name="Zhang W."/>
            <person name="Lin M."/>
        </authorList>
    </citation>
    <scope>NUCLEOTIDE SEQUENCE [LARGE SCALE GENOMIC DNA]</scope>
    <source>
        <strain evidence="9">ACCC05744</strain>
    </source>
</reference>
<dbReference type="eggNOG" id="COG0668">
    <property type="taxonomic scope" value="Bacteria"/>
</dbReference>
<dbReference type="RefSeq" id="WP_052071888.1">
    <property type="nucleotide sequence ID" value="NZ_JJMU01000001.1"/>
</dbReference>
<keyword evidence="4 6" id="KW-1133">Transmembrane helix</keyword>
<dbReference type="Gene3D" id="1.10.287.1260">
    <property type="match status" value="1"/>
</dbReference>
<feature type="transmembrane region" description="Helical" evidence="6">
    <location>
        <begin position="60"/>
        <end position="77"/>
    </location>
</feature>
<gene>
    <name evidence="8" type="ORF">DI53_0020</name>
</gene>
<dbReference type="EMBL" id="JJMU01000001">
    <property type="protein sequence ID" value="KGE16187.1"/>
    <property type="molecule type" value="Genomic_DNA"/>
</dbReference>
<evidence type="ECO:0000313" key="9">
    <source>
        <dbReference type="Proteomes" id="UP000031802"/>
    </source>
</evidence>
<comment type="similarity">
    <text evidence="2">Belongs to the MscS (TC 1.A.23) family.</text>
</comment>
<organism evidence="8 9">
    <name type="scientific">Sphingobacterium deserti</name>
    <dbReference type="NCBI Taxonomy" id="1229276"/>
    <lineage>
        <taxon>Bacteria</taxon>
        <taxon>Pseudomonadati</taxon>
        <taxon>Bacteroidota</taxon>
        <taxon>Sphingobacteriia</taxon>
        <taxon>Sphingobacteriales</taxon>
        <taxon>Sphingobacteriaceae</taxon>
        <taxon>Sphingobacterium</taxon>
    </lineage>
</organism>
<dbReference type="InterPro" id="IPR006685">
    <property type="entry name" value="MscS_channel_2nd"/>
</dbReference>
<dbReference type="InterPro" id="IPR010920">
    <property type="entry name" value="LSM_dom_sf"/>
</dbReference>
<dbReference type="SUPFAM" id="SSF50182">
    <property type="entry name" value="Sm-like ribonucleoproteins"/>
    <property type="match status" value="1"/>
</dbReference>
<dbReference type="SUPFAM" id="SSF82861">
    <property type="entry name" value="Mechanosensitive channel protein MscS (YggB), transmembrane region"/>
    <property type="match status" value="1"/>
</dbReference>